<dbReference type="InterPro" id="IPR013154">
    <property type="entry name" value="ADH-like_N"/>
</dbReference>
<dbReference type="InterPro" id="IPR045306">
    <property type="entry name" value="SDH-like"/>
</dbReference>
<dbReference type="InterPro" id="IPR036291">
    <property type="entry name" value="NAD(P)-bd_dom_sf"/>
</dbReference>
<keyword evidence="3 6" id="KW-0479">Metal-binding</keyword>
<protein>
    <submittedName>
        <fullName evidence="8">NAD(P)-dependent alcohol dehydrogenase</fullName>
    </submittedName>
</protein>
<dbReference type="InterPro" id="IPR013149">
    <property type="entry name" value="ADH-like_C"/>
</dbReference>
<evidence type="ECO:0000256" key="5">
    <source>
        <dbReference type="ARBA" id="ARBA00023002"/>
    </source>
</evidence>
<dbReference type="Pfam" id="PF00107">
    <property type="entry name" value="ADH_zinc_N"/>
    <property type="match status" value="1"/>
</dbReference>
<dbReference type="GO" id="GO:0016616">
    <property type="term" value="F:oxidoreductase activity, acting on the CH-OH group of donors, NAD or NADP as acceptor"/>
    <property type="evidence" value="ECO:0007669"/>
    <property type="project" value="InterPro"/>
</dbReference>
<keyword evidence="9" id="KW-1185">Reference proteome</keyword>
<dbReference type="InterPro" id="IPR002328">
    <property type="entry name" value="ADH_Zn_CS"/>
</dbReference>
<evidence type="ECO:0000313" key="9">
    <source>
        <dbReference type="Proteomes" id="UP000276301"/>
    </source>
</evidence>
<dbReference type="InterPro" id="IPR011032">
    <property type="entry name" value="GroES-like_sf"/>
</dbReference>
<comment type="cofactor">
    <cofactor evidence="1 6">
        <name>Zn(2+)</name>
        <dbReference type="ChEBI" id="CHEBI:29105"/>
    </cofactor>
</comment>
<dbReference type="PROSITE" id="PS00059">
    <property type="entry name" value="ADH_ZINC"/>
    <property type="match status" value="1"/>
</dbReference>
<evidence type="ECO:0000256" key="6">
    <source>
        <dbReference type="RuleBase" id="RU361277"/>
    </source>
</evidence>
<dbReference type="Gene3D" id="3.90.180.10">
    <property type="entry name" value="Medium-chain alcohol dehydrogenases, catalytic domain"/>
    <property type="match status" value="1"/>
</dbReference>
<keyword evidence="4 6" id="KW-0862">Zinc</keyword>
<sequence>MQNRVAQLTAIQKIEMADAPMPKAGPGEVVVKTEYCGICGSDMHFYTHGSIGKKVAPFPFILGHECSGYVAELGEGVTTLKVGDRVALEPGVPCGRCELCREGLYNLCPDVRFMAAPPFDGALQNYLAHPADLCFRLPDSMTMQEGAMLEPLAVGMHAAKRGGVTMGQSVCILGSGTIGIMTLLACKALGATRIVVSDLIESRLESAKAFGADVVVNPREQDLEAAVMELTGGAGCDVVFETAGSPHTMVDTWKYVRRGGVITLVGNITADVPYSFLEISRKEVDIRPVFRYRNLYPMLIEAVASGKIDLSGIRPREFPFEESDAAFRYTANNAQEVIKTLIRVSE</sequence>
<evidence type="ECO:0000256" key="4">
    <source>
        <dbReference type="ARBA" id="ARBA00022833"/>
    </source>
</evidence>
<reference evidence="8 9" key="1">
    <citation type="submission" date="2018-10" db="EMBL/GenBank/DDBJ databases">
        <title>Anaerotruncus faecis sp. nov., isolated from human feces.</title>
        <authorList>
            <person name="Wang Y.-J."/>
        </authorList>
    </citation>
    <scope>NUCLEOTIDE SEQUENCE [LARGE SCALE GENOMIC DNA]</scope>
    <source>
        <strain evidence="8 9">22A2-44</strain>
    </source>
</reference>
<dbReference type="Pfam" id="PF08240">
    <property type="entry name" value="ADH_N"/>
    <property type="match status" value="1"/>
</dbReference>
<dbReference type="PANTHER" id="PTHR43161:SF9">
    <property type="entry name" value="SORBITOL DEHYDROGENASE"/>
    <property type="match status" value="1"/>
</dbReference>
<evidence type="ECO:0000256" key="3">
    <source>
        <dbReference type="ARBA" id="ARBA00022723"/>
    </source>
</evidence>
<name>A0A498CYL6_9FIRM</name>
<dbReference type="SMART" id="SM00829">
    <property type="entry name" value="PKS_ER"/>
    <property type="match status" value="1"/>
</dbReference>
<evidence type="ECO:0000259" key="7">
    <source>
        <dbReference type="SMART" id="SM00829"/>
    </source>
</evidence>
<keyword evidence="5" id="KW-0560">Oxidoreductase</keyword>
<evidence type="ECO:0000256" key="1">
    <source>
        <dbReference type="ARBA" id="ARBA00001947"/>
    </source>
</evidence>
<evidence type="ECO:0000313" key="8">
    <source>
        <dbReference type="EMBL" id="RLL10965.1"/>
    </source>
</evidence>
<dbReference type="CDD" id="cd05285">
    <property type="entry name" value="sorbitol_DH"/>
    <property type="match status" value="1"/>
</dbReference>
<evidence type="ECO:0000256" key="2">
    <source>
        <dbReference type="ARBA" id="ARBA00008072"/>
    </source>
</evidence>
<gene>
    <name evidence="8" type="ORF">D4A47_07650</name>
</gene>
<dbReference type="SUPFAM" id="SSF51735">
    <property type="entry name" value="NAD(P)-binding Rossmann-fold domains"/>
    <property type="match status" value="1"/>
</dbReference>
<organism evidence="8 9">
    <name type="scientific">Anaerotruncus massiliensis</name>
    <name type="common">ex Liu et al. 2021</name>
    <dbReference type="NCBI Taxonomy" id="2321404"/>
    <lineage>
        <taxon>Bacteria</taxon>
        <taxon>Bacillati</taxon>
        <taxon>Bacillota</taxon>
        <taxon>Clostridia</taxon>
        <taxon>Eubacteriales</taxon>
        <taxon>Oscillospiraceae</taxon>
        <taxon>Anaerotruncus</taxon>
    </lineage>
</organism>
<feature type="domain" description="Enoyl reductase (ER)" evidence="7">
    <location>
        <begin position="9"/>
        <end position="342"/>
    </location>
</feature>
<comment type="caution">
    <text evidence="8">The sequence shown here is derived from an EMBL/GenBank/DDBJ whole genome shotgun (WGS) entry which is preliminary data.</text>
</comment>
<dbReference type="SUPFAM" id="SSF50129">
    <property type="entry name" value="GroES-like"/>
    <property type="match status" value="1"/>
</dbReference>
<proteinExistence type="inferred from homology"/>
<comment type="similarity">
    <text evidence="2 6">Belongs to the zinc-containing alcohol dehydrogenase family.</text>
</comment>
<dbReference type="PANTHER" id="PTHR43161">
    <property type="entry name" value="SORBITOL DEHYDROGENASE"/>
    <property type="match status" value="1"/>
</dbReference>
<dbReference type="InterPro" id="IPR020843">
    <property type="entry name" value="ER"/>
</dbReference>
<dbReference type="GO" id="GO:0008270">
    <property type="term" value="F:zinc ion binding"/>
    <property type="evidence" value="ECO:0007669"/>
    <property type="project" value="InterPro"/>
</dbReference>
<dbReference type="Proteomes" id="UP000276301">
    <property type="component" value="Unassembled WGS sequence"/>
</dbReference>
<accession>A0A498CYL6</accession>
<dbReference type="EMBL" id="RCHT01000011">
    <property type="protein sequence ID" value="RLL10965.1"/>
    <property type="molecule type" value="Genomic_DNA"/>
</dbReference>
<dbReference type="Gene3D" id="3.40.50.720">
    <property type="entry name" value="NAD(P)-binding Rossmann-like Domain"/>
    <property type="match status" value="1"/>
</dbReference>
<dbReference type="AlphaFoldDB" id="A0A498CYL6"/>